<organism evidence="2">
    <name type="scientific">Kwoniella dejecticola CBS 10117</name>
    <dbReference type="NCBI Taxonomy" id="1296121"/>
    <lineage>
        <taxon>Eukaryota</taxon>
        <taxon>Fungi</taxon>
        <taxon>Dikarya</taxon>
        <taxon>Basidiomycota</taxon>
        <taxon>Agaricomycotina</taxon>
        <taxon>Tremellomycetes</taxon>
        <taxon>Tremellales</taxon>
        <taxon>Cryptococcaceae</taxon>
        <taxon>Kwoniella</taxon>
    </lineage>
</organism>
<accession>A0A1A5ZWS0</accession>
<protein>
    <submittedName>
        <fullName evidence="2">Uncharacterized protein</fullName>
    </submittedName>
</protein>
<dbReference type="KEGG" id="kdj:28970709"/>
<dbReference type="GeneID" id="28970709"/>
<reference evidence="3" key="2">
    <citation type="submission" date="2013-07" db="EMBL/GenBank/DDBJ databases">
        <authorList>
            <consortium name="The Broad Institute Genome Sequencing Platform"/>
            <person name="Cuomo C."/>
            <person name="Litvintseva A."/>
            <person name="Chen Y."/>
            <person name="Heitman J."/>
            <person name="Sun S."/>
            <person name="Springer D."/>
            <person name="Dromer F."/>
            <person name="Young S.K."/>
            <person name="Zeng Q."/>
            <person name="Gargeya S."/>
            <person name="Fitzgerald M."/>
            <person name="Abouelleil A."/>
            <person name="Alvarado L."/>
            <person name="Berlin A.M."/>
            <person name="Chapman S.B."/>
            <person name="Dewar J."/>
            <person name="Goldberg J."/>
            <person name="Griggs A."/>
            <person name="Gujja S."/>
            <person name="Hansen M."/>
            <person name="Howarth C."/>
            <person name="Imamovic A."/>
            <person name="Larimer J."/>
            <person name="McCowan C."/>
            <person name="Murphy C."/>
            <person name="Pearson M."/>
            <person name="Priest M."/>
            <person name="Roberts A."/>
            <person name="Saif S."/>
            <person name="Shea T."/>
            <person name="Sykes S."/>
            <person name="Wortman J."/>
            <person name="Nusbaum C."/>
            <person name="Birren B."/>
        </authorList>
    </citation>
    <scope>NUCLEOTIDE SEQUENCE</scope>
    <source>
        <strain evidence="3">CBS 10117</strain>
    </source>
</reference>
<feature type="compositionally biased region" description="Basic and acidic residues" evidence="1">
    <location>
        <begin position="99"/>
        <end position="108"/>
    </location>
</feature>
<evidence type="ECO:0000313" key="3">
    <source>
        <dbReference type="EMBL" id="WWC66043.1"/>
    </source>
</evidence>
<dbReference type="EMBL" id="CP144540">
    <property type="protein sequence ID" value="WWC66043.1"/>
    <property type="molecule type" value="Genomic_DNA"/>
</dbReference>
<sequence>MTGILSNVKSALRRGSDSNPNSNSNTNAASDNGNVNTLSPEYSQKANNSSADNASTSDQNTLHTVTSSSSSIDDLKKHPDDSSFDLSTTDGGAKSKKQLKAEEKAREDAELKELAAAARQKGDQMNLDPLYLPNEFKNRGLAYNSMVGSFGK</sequence>
<evidence type="ECO:0000313" key="4">
    <source>
        <dbReference type="Proteomes" id="UP000078595"/>
    </source>
</evidence>
<feature type="compositionally biased region" description="Low complexity" evidence="1">
    <location>
        <begin position="17"/>
        <end position="34"/>
    </location>
</feature>
<proteinExistence type="predicted"/>
<name>A0A1A5ZWS0_9TREE</name>
<evidence type="ECO:0000256" key="1">
    <source>
        <dbReference type="SAM" id="MobiDB-lite"/>
    </source>
</evidence>
<feature type="compositionally biased region" description="Polar residues" evidence="1">
    <location>
        <begin position="35"/>
        <end position="45"/>
    </location>
</feature>
<reference evidence="3" key="3">
    <citation type="submission" date="2024-02" db="EMBL/GenBank/DDBJ databases">
        <title>Comparative genomics of Cryptococcus and Kwoniella reveals pathogenesis evolution and contrasting modes of karyotype evolution via chromosome fusion or intercentromeric recombination.</title>
        <authorList>
            <person name="Coelho M.A."/>
            <person name="David-Palma M."/>
            <person name="Shea T."/>
            <person name="Bowers K."/>
            <person name="McGinley-Smith S."/>
            <person name="Mohammad A.W."/>
            <person name="Gnirke A."/>
            <person name="Yurkov A.M."/>
            <person name="Nowrousian M."/>
            <person name="Sun S."/>
            <person name="Cuomo C.A."/>
            <person name="Heitman J."/>
        </authorList>
    </citation>
    <scope>NUCLEOTIDE SEQUENCE</scope>
    <source>
        <strain evidence="3">CBS 10117</strain>
    </source>
</reference>
<reference evidence="2" key="1">
    <citation type="submission" date="2013-07" db="EMBL/GenBank/DDBJ databases">
        <title>The Genome Sequence of Cryptococcus dejecticola CBS10117.</title>
        <authorList>
            <consortium name="The Broad Institute Genome Sequencing Platform"/>
            <person name="Cuomo C."/>
            <person name="Litvintseva A."/>
            <person name="Chen Y."/>
            <person name="Heitman J."/>
            <person name="Sun S."/>
            <person name="Springer D."/>
            <person name="Dromer F."/>
            <person name="Young S.K."/>
            <person name="Zeng Q."/>
            <person name="Gargeya S."/>
            <person name="Fitzgerald M."/>
            <person name="Abouelleil A."/>
            <person name="Alvarado L."/>
            <person name="Berlin A.M."/>
            <person name="Chapman S.B."/>
            <person name="Dewar J."/>
            <person name="Goldberg J."/>
            <person name="Griggs A."/>
            <person name="Gujja S."/>
            <person name="Hansen M."/>
            <person name="Howarth C."/>
            <person name="Imamovic A."/>
            <person name="Larimer J."/>
            <person name="McCowan C."/>
            <person name="Murphy C."/>
            <person name="Pearson M."/>
            <person name="Priest M."/>
            <person name="Roberts A."/>
            <person name="Saif S."/>
            <person name="Shea T."/>
            <person name="Sykes S."/>
            <person name="Wortman J."/>
            <person name="Nusbaum C."/>
            <person name="Birren B."/>
        </authorList>
    </citation>
    <scope>NUCLEOTIDE SEQUENCE [LARGE SCALE GENOMIC DNA]</scope>
    <source>
        <strain evidence="2">CBS 10117</strain>
    </source>
</reference>
<evidence type="ECO:0000313" key="2">
    <source>
        <dbReference type="EMBL" id="OBR82251.1"/>
    </source>
</evidence>
<keyword evidence="4" id="KW-1185">Reference proteome</keyword>
<dbReference type="VEuPathDB" id="FungiDB:I303_07010"/>
<dbReference type="RefSeq" id="XP_018260093.1">
    <property type="nucleotide sequence ID" value="XM_018410284.1"/>
</dbReference>
<feature type="compositionally biased region" description="Polar residues" evidence="1">
    <location>
        <begin position="56"/>
        <end position="72"/>
    </location>
</feature>
<feature type="compositionally biased region" description="Low complexity" evidence="1">
    <location>
        <begin position="46"/>
        <end position="55"/>
    </location>
</feature>
<dbReference type="Proteomes" id="UP000078595">
    <property type="component" value="Chromosome 11"/>
</dbReference>
<gene>
    <name evidence="2" type="ORF">I303_07010</name>
    <name evidence="3" type="ORF">I303_108665</name>
</gene>
<dbReference type="EMBL" id="KI894035">
    <property type="protein sequence ID" value="OBR82251.1"/>
    <property type="molecule type" value="Genomic_DNA"/>
</dbReference>
<dbReference type="AlphaFoldDB" id="A0A1A5ZWS0"/>
<feature type="region of interest" description="Disordered" evidence="1">
    <location>
        <begin position="1"/>
        <end position="108"/>
    </location>
</feature>